<dbReference type="EMBL" id="BAAAFO010000003">
    <property type="protein sequence ID" value="GAA0255935.1"/>
    <property type="molecule type" value="Genomic_DNA"/>
</dbReference>
<dbReference type="Gene3D" id="1.10.287.130">
    <property type="match status" value="1"/>
</dbReference>
<dbReference type="Gene3D" id="3.30.565.10">
    <property type="entry name" value="Histidine kinase-like ATPase, C-terminal domain"/>
    <property type="match status" value="1"/>
</dbReference>
<keyword evidence="4" id="KW-0808">Transferase</keyword>
<proteinExistence type="predicted"/>
<keyword evidence="3" id="KW-0597">Phosphoprotein</keyword>
<dbReference type="InterPro" id="IPR036097">
    <property type="entry name" value="HisK_dim/P_sf"/>
</dbReference>
<dbReference type="InterPro" id="IPR050428">
    <property type="entry name" value="TCS_sensor_his_kinase"/>
</dbReference>
<gene>
    <name evidence="8" type="ORF">GCM10009126_21370</name>
</gene>
<dbReference type="PANTHER" id="PTHR45436">
    <property type="entry name" value="SENSOR HISTIDINE KINASE YKOH"/>
    <property type="match status" value="1"/>
</dbReference>
<dbReference type="RefSeq" id="WP_343882761.1">
    <property type="nucleotide sequence ID" value="NZ_BAAAFO010000003.1"/>
</dbReference>
<feature type="transmembrane region" description="Helical" evidence="6">
    <location>
        <begin position="46"/>
        <end position="63"/>
    </location>
</feature>
<dbReference type="SMART" id="SM00388">
    <property type="entry name" value="HisKA"/>
    <property type="match status" value="1"/>
</dbReference>
<dbReference type="Proteomes" id="UP001500657">
    <property type="component" value="Unassembled WGS sequence"/>
</dbReference>
<keyword evidence="5" id="KW-0418">Kinase</keyword>
<dbReference type="PANTHER" id="PTHR45436:SF16">
    <property type="entry name" value="HISTIDINE KINASE"/>
    <property type="match status" value="1"/>
</dbReference>
<evidence type="ECO:0000256" key="1">
    <source>
        <dbReference type="ARBA" id="ARBA00000085"/>
    </source>
</evidence>
<evidence type="ECO:0000256" key="5">
    <source>
        <dbReference type="ARBA" id="ARBA00022777"/>
    </source>
</evidence>
<dbReference type="SUPFAM" id="SSF47384">
    <property type="entry name" value="Homodimeric domain of signal transducing histidine kinase"/>
    <property type="match status" value="1"/>
</dbReference>
<accession>A0ABP3EBM7</accession>
<evidence type="ECO:0000313" key="9">
    <source>
        <dbReference type="Proteomes" id="UP001500657"/>
    </source>
</evidence>
<evidence type="ECO:0000256" key="2">
    <source>
        <dbReference type="ARBA" id="ARBA00012438"/>
    </source>
</evidence>
<keyword evidence="6" id="KW-0472">Membrane</keyword>
<dbReference type="Pfam" id="PF00512">
    <property type="entry name" value="HisKA"/>
    <property type="match status" value="1"/>
</dbReference>
<evidence type="ECO:0000256" key="3">
    <source>
        <dbReference type="ARBA" id="ARBA00022553"/>
    </source>
</evidence>
<dbReference type="CDD" id="cd00082">
    <property type="entry name" value="HisKA"/>
    <property type="match status" value="1"/>
</dbReference>
<dbReference type="EC" id="2.7.13.3" evidence="2"/>
<evidence type="ECO:0000259" key="7">
    <source>
        <dbReference type="PROSITE" id="PS50109"/>
    </source>
</evidence>
<dbReference type="InterPro" id="IPR005467">
    <property type="entry name" value="His_kinase_dom"/>
</dbReference>
<dbReference type="SUPFAM" id="SSF55874">
    <property type="entry name" value="ATPase domain of HSP90 chaperone/DNA topoisomerase II/histidine kinase"/>
    <property type="match status" value="1"/>
</dbReference>
<feature type="transmembrane region" description="Helical" evidence="6">
    <location>
        <begin position="20"/>
        <end position="40"/>
    </location>
</feature>
<dbReference type="InterPro" id="IPR003661">
    <property type="entry name" value="HisK_dim/P_dom"/>
</dbReference>
<organism evidence="8 9">
    <name type="scientific">Rhodanobacter caeni</name>
    <dbReference type="NCBI Taxonomy" id="657654"/>
    <lineage>
        <taxon>Bacteria</taxon>
        <taxon>Pseudomonadati</taxon>
        <taxon>Pseudomonadota</taxon>
        <taxon>Gammaproteobacteria</taxon>
        <taxon>Lysobacterales</taxon>
        <taxon>Rhodanobacteraceae</taxon>
        <taxon>Rhodanobacter</taxon>
    </lineage>
</organism>
<comment type="catalytic activity">
    <reaction evidence="1">
        <text>ATP + protein L-histidine = ADP + protein N-phospho-L-histidine.</text>
        <dbReference type="EC" id="2.7.13.3"/>
    </reaction>
</comment>
<dbReference type="InterPro" id="IPR036890">
    <property type="entry name" value="HATPase_C_sf"/>
</dbReference>
<feature type="domain" description="Histidine kinase" evidence="7">
    <location>
        <begin position="130"/>
        <end position="329"/>
    </location>
</feature>
<name>A0ABP3EBM7_9GAMM</name>
<reference evidence="9" key="1">
    <citation type="journal article" date="2019" name="Int. J. Syst. Evol. Microbiol.">
        <title>The Global Catalogue of Microorganisms (GCM) 10K type strain sequencing project: providing services to taxonomists for standard genome sequencing and annotation.</title>
        <authorList>
            <consortium name="The Broad Institute Genomics Platform"/>
            <consortium name="The Broad Institute Genome Sequencing Center for Infectious Disease"/>
            <person name="Wu L."/>
            <person name="Ma J."/>
        </authorList>
    </citation>
    <scope>NUCLEOTIDE SEQUENCE [LARGE SCALE GENOMIC DNA]</scope>
    <source>
        <strain evidence="9">JCM 16242</strain>
    </source>
</reference>
<sequence length="331" mass="37364">MDERVKTATTCRVGAFRRRITWVFGLQFVAVVIICIMGIYDVAPTLAVVTVIILTTTLGWFATRREWRPVRALARLVAGWDGQQPDPDALQLHKLSTHTDADVASLARGLHGFATRIAGYNQRERNFTRDASHELRSPLTVIKMSVDMLADEEGLTEFGTRSVHRIRRATREMEVLVEAMLILARESDTVIDNERFVVNDVLQQELQSARELLVGRPIELELEEPARFALEGSARAFSVLCWQLIRNACQQTEEGRVMVTVTPGVVSVSNHVPAPSMDDTHPKRLHAADRHGFELAIAQRISDRFDWPLELQTQPGHENVARIRFPHPLPD</sequence>
<evidence type="ECO:0000313" key="8">
    <source>
        <dbReference type="EMBL" id="GAA0255935.1"/>
    </source>
</evidence>
<comment type="caution">
    <text evidence="8">The sequence shown here is derived from an EMBL/GenBank/DDBJ whole genome shotgun (WGS) entry which is preliminary data.</text>
</comment>
<protein>
    <recommendedName>
        <fullName evidence="2">histidine kinase</fullName>
        <ecNumber evidence="2">2.7.13.3</ecNumber>
    </recommendedName>
</protein>
<dbReference type="PROSITE" id="PS50109">
    <property type="entry name" value="HIS_KIN"/>
    <property type="match status" value="1"/>
</dbReference>
<evidence type="ECO:0000256" key="6">
    <source>
        <dbReference type="SAM" id="Phobius"/>
    </source>
</evidence>
<keyword evidence="6" id="KW-0812">Transmembrane</keyword>
<keyword evidence="6" id="KW-1133">Transmembrane helix</keyword>
<keyword evidence="9" id="KW-1185">Reference proteome</keyword>
<evidence type="ECO:0000256" key="4">
    <source>
        <dbReference type="ARBA" id="ARBA00022679"/>
    </source>
</evidence>